<dbReference type="InterPro" id="IPR012429">
    <property type="entry name" value="HGSNAT_cat"/>
</dbReference>
<name>A0ABQ3GIZ6_9MICC</name>
<keyword evidence="1" id="KW-0812">Transmembrane</keyword>
<dbReference type="EMBL" id="BMXK01000009">
    <property type="protein sequence ID" value="GHD09782.1"/>
    <property type="molecule type" value="Genomic_DNA"/>
</dbReference>
<sequence>MSARLGRIGALDAARGVAILGMLYAHAAPVLGTSPLPVKALAAATQVTAPLFVVLAGMSIGLMTGGAEPPASGAERRAMRLQQLRRAVALVVIGVLLWWIGSPIAVVIDSIGIVLLLAIPLLFCPRAVIAGVGAAALVLSPLAQGWAASPDVVVFLTGNPVLERLASWLVAGPHYWALLFLPFLAAGLVAARTDLRRSSAPGRLAAAGGIGVLAGAAVGAWGGMSIHPGSTTVAGNLVALGCALLVIAALLQIERLPATAGLVGRWNPLVAAGRMPLTVYSLQIILFEAARPWVDVTDSWLFLGAITAFLLVIAWSWRRWAPFSDGSGPLELLVARVSGRGSTKRVFV</sequence>
<comment type="caution">
    <text evidence="3">The sequence shown here is derived from an EMBL/GenBank/DDBJ whole genome shotgun (WGS) entry which is preliminary data.</text>
</comment>
<feature type="transmembrane region" description="Helical" evidence="1">
    <location>
        <begin position="128"/>
        <end position="148"/>
    </location>
</feature>
<feature type="domain" description="Heparan-alpha-glucosaminide N-acetyltransferase catalytic" evidence="2">
    <location>
        <begin position="7"/>
        <end position="154"/>
    </location>
</feature>
<feature type="transmembrane region" description="Helical" evidence="1">
    <location>
        <begin position="168"/>
        <end position="191"/>
    </location>
</feature>
<accession>A0ABQ3GIZ6</accession>
<evidence type="ECO:0000256" key="1">
    <source>
        <dbReference type="SAM" id="Phobius"/>
    </source>
</evidence>
<gene>
    <name evidence="3" type="ORF">GCM10008096_22790</name>
</gene>
<feature type="transmembrane region" description="Helical" evidence="1">
    <location>
        <begin position="43"/>
        <end position="63"/>
    </location>
</feature>
<evidence type="ECO:0000259" key="2">
    <source>
        <dbReference type="Pfam" id="PF07786"/>
    </source>
</evidence>
<keyword evidence="1" id="KW-1133">Transmembrane helix</keyword>
<feature type="transmembrane region" description="Helical" evidence="1">
    <location>
        <begin position="265"/>
        <end position="287"/>
    </location>
</feature>
<feature type="transmembrane region" description="Helical" evidence="1">
    <location>
        <begin position="299"/>
        <end position="317"/>
    </location>
</feature>
<reference evidence="4" key="1">
    <citation type="journal article" date="2019" name="Int. J. Syst. Evol. Microbiol.">
        <title>The Global Catalogue of Microorganisms (GCM) 10K type strain sequencing project: providing services to taxonomists for standard genome sequencing and annotation.</title>
        <authorList>
            <consortium name="The Broad Institute Genomics Platform"/>
            <consortium name="The Broad Institute Genome Sequencing Center for Infectious Disease"/>
            <person name="Wu L."/>
            <person name="Ma J."/>
        </authorList>
    </citation>
    <scope>NUCLEOTIDE SEQUENCE [LARGE SCALE GENOMIC DNA]</scope>
    <source>
        <strain evidence="4">KCTC 19466</strain>
    </source>
</reference>
<dbReference type="RefSeq" id="WP_189350623.1">
    <property type="nucleotide sequence ID" value="NZ_BMXK01000009.1"/>
</dbReference>
<feature type="transmembrane region" description="Helical" evidence="1">
    <location>
        <begin position="84"/>
        <end position="100"/>
    </location>
</feature>
<protein>
    <recommendedName>
        <fullName evidence="2">Heparan-alpha-glucosaminide N-acetyltransferase catalytic domain-containing protein</fullName>
    </recommendedName>
</protein>
<keyword evidence="4" id="KW-1185">Reference proteome</keyword>
<feature type="transmembrane region" description="Helical" evidence="1">
    <location>
        <begin position="106"/>
        <end position="123"/>
    </location>
</feature>
<proteinExistence type="predicted"/>
<organism evidence="3 4">
    <name type="scientific">Zhihengliuella salsuginis</name>
    <dbReference type="NCBI Taxonomy" id="578222"/>
    <lineage>
        <taxon>Bacteria</taxon>
        <taxon>Bacillati</taxon>
        <taxon>Actinomycetota</taxon>
        <taxon>Actinomycetes</taxon>
        <taxon>Micrococcales</taxon>
        <taxon>Micrococcaceae</taxon>
        <taxon>Zhihengliuella</taxon>
    </lineage>
</organism>
<dbReference type="Proteomes" id="UP000642819">
    <property type="component" value="Unassembled WGS sequence"/>
</dbReference>
<keyword evidence="1" id="KW-0472">Membrane</keyword>
<dbReference type="Pfam" id="PF07786">
    <property type="entry name" value="HGSNAT_cat"/>
    <property type="match status" value="1"/>
</dbReference>
<feature type="transmembrane region" description="Helical" evidence="1">
    <location>
        <begin position="203"/>
        <end position="221"/>
    </location>
</feature>
<evidence type="ECO:0000313" key="3">
    <source>
        <dbReference type="EMBL" id="GHD09782.1"/>
    </source>
</evidence>
<feature type="transmembrane region" description="Helical" evidence="1">
    <location>
        <begin position="233"/>
        <end position="253"/>
    </location>
</feature>
<evidence type="ECO:0000313" key="4">
    <source>
        <dbReference type="Proteomes" id="UP000642819"/>
    </source>
</evidence>